<dbReference type="EMBL" id="PZQS01000002">
    <property type="protein sequence ID" value="PVD36087.1"/>
    <property type="molecule type" value="Genomic_DNA"/>
</dbReference>
<keyword evidence="4 5" id="KW-0472">Membrane</keyword>
<accession>A0A2T7PRT5</accession>
<dbReference type="InterPro" id="IPR017452">
    <property type="entry name" value="GPCR_Rhodpsn_7TM"/>
</dbReference>
<evidence type="ECO:0000256" key="3">
    <source>
        <dbReference type="ARBA" id="ARBA00022989"/>
    </source>
</evidence>
<feature type="domain" description="G-protein coupled receptors family 1 profile" evidence="6">
    <location>
        <begin position="75"/>
        <end position="318"/>
    </location>
</feature>
<dbReference type="InterPro" id="IPR000276">
    <property type="entry name" value="GPCR_Rhodpsn"/>
</dbReference>
<evidence type="ECO:0000259" key="6">
    <source>
        <dbReference type="PROSITE" id="PS50262"/>
    </source>
</evidence>
<dbReference type="STRING" id="400727.A0A2T7PRT5"/>
<dbReference type="PANTHER" id="PTHR46641">
    <property type="entry name" value="FMRFAMIDE RECEPTOR-RELATED"/>
    <property type="match status" value="1"/>
</dbReference>
<dbReference type="GO" id="GO:0004930">
    <property type="term" value="F:G protein-coupled receptor activity"/>
    <property type="evidence" value="ECO:0007669"/>
    <property type="project" value="InterPro"/>
</dbReference>
<dbReference type="PRINTS" id="PR00237">
    <property type="entry name" value="GPCRRHODOPSN"/>
</dbReference>
<dbReference type="Gene3D" id="1.20.1070.10">
    <property type="entry name" value="Rhodopsin 7-helix transmembrane proteins"/>
    <property type="match status" value="1"/>
</dbReference>
<dbReference type="PROSITE" id="PS50262">
    <property type="entry name" value="G_PROTEIN_RECEP_F1_2"/>
    <property type="match status" value="1"/>
</dbReference>
<sequence>MEALDPAVRAMSYNWTIILDSNNMTGVPADSSPEMEDSLRCNTNDTDGYKQFYETAQMVTGLIIYPILCISGITGNTLSLIVLSHRDMATSTNVYLFALGVSDTLKLLNDLLYFIMLVISLNDPPAAETMMVNVYPYAHYFFTVAVCVTAWLTVAVAMDRFVAVCHPSRSKALCTIARARSVSVTIFVGMLLLSVPSAFRYRMQAVHDRQQNIMVPYTWAQNLMRGIIPVFILIYLNARIINVLRKERVKGKKLSSRNRITLMLIAVIVAFIVCITPDAIMSTFFGKGYVEEDNKVKGVREITDSLLALNSAINFVLYCTLSLVFRNTFCKVFCAERFALMQHRSRWDQQQQAPEALMPSSDFTTLNWANWLAKTAAGVAGQDCCKSCWPRLLQEWLAKTAARVTGQDCCRCGWPRLLQVWVPETAETIAQILKTKKVVFDQLKVFCQKYC</sequence>
<dbReference type="Proteomes" id="UP000245119">
    <property type="component" value="Linkage Group LG2"/>
</dbReference>
<proteinExistence type="predicted"/>
<comment type="subcellular location">
    <subcellularLocation>
        <location evidence="1">Membrane</location>
    </subcellularLocation>
</comment>
<gene>
    <name evidence="7" type="ORF">C0Q70_03057</name>
</gene>
<dbReference type="InterPro" id="IPR052954">
    <property type="entry name" value="GPCR-Ligand_Int"/>
</dbReference>
<dbReference type="AlphaFoldDB" id="A0A2T7PRT5"/>
<dbReference type="CDD" id="cd14978">
    <property type="entry name" value="7tmA_FMRFamide_R-like"/>
    <property type="match status" value="1"/>
</dbReference>
<dbReference type="PANTHER" id="PTHR46641:SF2">
    <property type="entry name" value="FMRFAMIDE RECEPTOR"/>
    <property type="match status" value="1"/>
</dbReference>
<keyword evidence="8" id="KW-1185">Reference proteome</keyword>
<reference evidence="7 8" key="1">
    <citation type="submission" date="2018-04" db="EMBL/GenBank/DDBJ databases">
        <title>The genome of golden apple snail Pomacea canaliculata provides insight into stress tolerance and invasive adaptation.</title>
        <authorList>
            <person name="Liu C."/>
            <person name="Liu B."/>
            <person name="Ren Y."/>
            <person name="Zhang Y."/>
            <person name="Wang H."/>
            <person name="Li S."/>
            <person name="Jiang F."/>
            <person name="Yin L."/>
            <person name="Zhang G."/>
            <person name="Qian W."/>
            <person name="Fan W."/>
        </authorList>
    </citation>
    <scope>NUCLEOTIDE SEQUENCE [LARGE SCALE GENOMIC DNA]</scope>
    <source>
        <strain evidence="7">SZHN2017</strain>
        <tissue evidence="7">Muscle</tissue>
    </source>
</reference>
<feature type="transmembrane region" description="Helical" evidence="5">
    <location>
        <begin position="305"/>
        <end position="325"/>
    </location>
</feature>
<feature type="transmembrane region" description="Helical" evidence="5">
    <location>
        <begin position="219"/>
        <end position="241"/>
    </location>
</feature>
<protein>
    <recommendedName>
        <fullName evidence="6">G-protein coupled receptors family 1 profile domain-containing protein</fullName>
    </recommendedName>
</protein>
<keyword evidence="2 5" id="KW-0812">Transmembrane</keyword>
<comment type="caution">
    <text evidence="7">The sequence shown here is derived from an EMBL/GenBank/DDBJ whole genome shotgun (WGS) entry which is preliminary data.</text>
</comment>
<evidence type="ECO:0000256" key="5">
    <source>
        <dbReference type="SAM" id="Phobius"/>
    </source>
</evidence>
<evidence type="ECO:0000256" key="4">
    <source>
        <dbReference type="ARBA" id="ARBA00023136"/>
    </source>
</evidence>
<dbReference type="SUPFAM" id="SSF81321">
    <property type="entry name" value="Family A G protein-coupled receptor-like"/>
    <property type="match status" value="1"/>
</dbReference>
<organism evidence="7 8">
    <name type="scientific">Pomacea canaliculata</name>
    <name type="common">Golden apple snail</name>
    <dbReference type="NCBI Taxonomy" id="400727"/>
    <lineage>
        <taxon>Eukaryota</taxon>
        <taxon>Metazoa</taxon>
        <taxon>Spiralia</taxon>
        <taxon>Lophotrochozoa</taxon>
        <taxon>Mollusca</taxon>
        <taxon>Gastropoda</taxon>
        <taxon>Caenogastropoda</taxon>
        <taxon>Architaenioglossa</taxon>
        <taxon>Ampullarioidea</taxon>
        <taxon>Ampullariidae</taxon>
        <taxon>Pomacea</taxon>
    </lineage>
</organism>
<evidence type="ECO:0000256" key="1">
    <source>
        <dbReference type="ARBA" id="ARBA00004370"/>
    </source>
</evidence>
<keyword evidence="3 5" id="KW-1133">Transmembrane helix</keyword>
<evidence type="ECO:0000256" key="2">
    <source>
        <dbReference type="ARBA" id="ARBA00022692"/>
    </source>
</evidence>
<name>A0A2T7PRT5_POMCA</name>
<feature type="transmembrane region" description="Helical" evidence="5">
    <location>
        <begin position="179"/>
        <end position="199"/>
    </location>
</feature>
<dbReference type="Pfam" id="PF00001">
    <property type="entry name" value="7tm_1"/>
    <property type="match status" value="1"/>
</dbReference>
<feature type="transmembrane region" description="Helical" evidence="5">
    <location>
        <begin position="62"/>
        <end position="83"/>
    </location>
</feature>
<evidence type="ECO:0000313" key="7">
    <source>
        <dbReference type="EMBL" id="PVD36087.1"/>
    </source>
</evidence>
<feature type="transmembrane region" description="Helical" evidence="5">
    <location>
        <begin position="95"/>
        <end position="119"/>
    </location>
</feature>
<evidence type="ECO:0000313" key="8">
    <source>
        <dbReference type="Proteomes" id="UP000245119"/>
    </source>
</evidence>
<feature type="transmembrane region" description="Helical" evidence="5">
    <location>
        <begin position="262"/>
        <end position="285"/>
    </location>
</feature>
<dbReference type="OrthoDB" id="10011262at2759"/>
<dbReference type="GO" id="GO:0016020">
    <property type="term" value="C:membrane"/>
    <property type="evidence" value="ECO:0007669"/>
    <property type="project" value="UniProtKB-SubCell"/>
</dbReference>
<feature type="transmembrane region" description="Helical" evidence="5">
    <location>
        <begin position="139"/>
        <end position="158"/>
    </location>
</feature>